<comment type="subcellular location">
    <subcellularLocation>
        <location evidence="1">Cytoplasm</location>
    </subcellularLocation>
</comment>
<dbReference type="PANTHER" id="PTHR43783">
    <property type="entry name" value="UDP-N-ACETYLGLUCOSAMINE 1-CARBOXYVINYLTRANSFERASE"/>
    <property type="match status" value="1"/>
</dbReference>
<dbReference type="GO" id="GO:0008760">
    <property type="term" value="F:UDP-N-acetylglucosamine 1-carboxyvinyltransferase activity"/>
    <property type="evidence" value="ECO:0007669"/>
    <property type="project" value="UniProtKB-EC"/>
</dbReference>
<evidence type="ECO:0000256" key="15">
    <source>
        <dbReference type="ARBA" id="ARBA00047527"/>
    </source>
</evidence>
<keyword evidence="3" id="KW-0963">Cytoplasm</keyword>
<dbReference type="GO" id="GO:0008360">
    <property type="term" value="P:regulation of cell shape"/>
    <property type="evidence" value="ECO:0007669"/>
    <property type="project" value="UniProtKB-KW"/>
</dbReference>
<evidence type="ECO:0000256" key="13">
    <source>
        <dbReference type="ARBA" id="ARBA00042443"/>
    </source>
</evidence>
<dbReference type="InterPro" id="IPR001986">
    <property type="entry name" value="Enolpyruvate_Tfrase_dom"/>
</dbReference>
<evidence type="ECO:0000256" key="8">
    <source>
        <dbReference type="ARBA" id="ARBA00023306"/>
    </source>
</evidence>
<gene>
    <name evidence="17" type="ORF">METZ01_LOCUS154094</name>
</gene>
<evidence type="ECO:0000256" key="14">
    <source>
        <dbReference type="ARBA" id="ARBA00042842"/>
    </source>
</evidence>
<evidence type="ECO:0000256" key="3">
    <source>
        <dbReference type="ARBA" id="ARBA00022490"/>
    </source>
</evidence>
<dbReference type="EC" id="2.5.1.7" evidence="11"/>
<keyword evidence="4" id="KW-0132">Cell division</keyword>
<accession>A0A382AI48</accession>
<dbReference type="GO" id="GO:0071555">
    <property type="term" value="P:cell wall organization"/>
    <property type="evidence" value="ECO:0007669"/>
    <property type="project" value="UniProtKB-KW"/>
</dbReference>
<evidence type="ECO:0000259" key="16">
    <source>
        <dbReference type="Pfam" id="PF00275"/>
    </source>
</evidence>
<reference evidence="17" key="1">
    <citation type="submission" date="2018-05" db="EMBL/GenBank/DDBJ databases">
        <authorList>
            <person name="Lanie J.A."/>
            <person name="Ng W.-L."/>
            <person name="Kazmierczak K.M."/>
            <person name="Andrzejewski T.M."/>
            <person name="Davidsen T.M."/>
            <person name="Wayne K.J."/>
            <person name="Tettelin H."/>
            <person name="Glass J.I."/>
            <person name="Rusch D."/>
            <person name="Podicherti R."/>
            <person name="Tsui H.-C.T."/>
            <person name="Winkler M.E."/>
        </authorList>
    </citation>
    <scope>NUCLEOTIDE SEQUENCE</scope>
</reference>
<keyword evidence="9" id="KW-0961">Cell wall biogenesis/degradation</keyword>
<dbReference type="PANTHER" id="PTHR43783:SF1">
    <property type="entry name" value="UDP-N-ACETYLGLUCOSAMINE 1-CARBOXYVINYLTRANSFERASE"/>
    <property type="match status" value="1"/>
</dbReference>
<dbReference type="GO" id="GO:0009252">
    <property type="term" value="P:peptidoglycan biosynthetic process"/>
    <property type="evidence" value="ECO:0007669"/>
    <property type="project" value="UniProtKB-KW"/>
</dbReference>
<organism evidence="17">
    <name type="scientific">marine metagenome</name>
    <dbReference type="NCBI Taxonomy" id="408172"/>
    <lineage>
        <taxon>unclassified sequences</taxon>
        <taxon>metagenomes</taxon>
        <taxon>ecological metagenomes</taxon>
    </lineage>
</organism>
<dbReference type="AlphaFoldDB" id="A0A382AI48"/>
<dbReference type="GO" id="GO:0005737">
    <property type="term" value="C:cytoplasm"/>
    <property type="evidence" value="ECO:0007669"/>
    <property type="project" value="UniProtKB-SubCell"/>
</dbReference>
<dbReference type="Gene3D" id="3.65.10.10">
    <property type="entry name" value="Enolpyruvate transferase domain"/>
    <property type="match status" value="2"/>
</dbReference>
<evidence type="ECO:0000256" key="4">
    <source>
        <dbReference type="ARBA" id="ARBA00022618"/>
    </source>
</evidence>
<dbReference type="GO" id="GO:0051301">
    <property type="term" value="P:cell division"/>
    <property type="evidence" value="ECO:0007669"/>
    <property type="project" value="UniProtKB-KW"/>
</dbReference>
<sequence length="187" mass="19905">MDKFKIQGGQALSGEINISGSKNAALPIMAASIMFDERVVLDRIPHLRDISTMIRLLADMGVSVNLTDNNKLELDASNINNYLAPYNLVKTMRASILVLGPLLAKYGEARVSLPGGCAIGARPVNLHLDGLKAMGAEIRLDGGYIFAKAKKLKGVHFEFNPVSVTGTANLMMAGVLAEGKTILVNAA</sequence>
<evidence type="ECO:0000256" key="1">
    <source>
        <dbReference type="ARBA" id="ARBA00004496"/>
    </source>
</evidence>
<evidence type="ECO:0000256" key="11">
    <source>
        <dbReference type="ARBA" id="ARBA00039108"/>
    </source>
</evidence>
<keyword evidence="8" id="KW-0131">Cell cycle</keyword>
<comment type="pathway">
    <text evidence="2">Cell wall biogenesis; peptidoglycan biosynthesis.</text>
</comment>
<evidence type="ECO:0000256" key="12">
    <source>
        <dbReference type="ARBA" id="ARBA00039754"/>
    </source>
</evidence>
<evidence type="ECO:0000256" key="9">
    <source>
        <dbReference type="ARBA" id="ARBA00023316"/>
    </source>
</evidence>
<feature type="domain" description="Enolpyruvate transferase" evidence="16">
    <location>
        <begin position="6"/>
        <end position="186"/>
    </location>
</feature>
<proteinExistence type="inferred from homology"/>
<feature type="non-terminal residue" evidence="17">
    <location>
        <position position="187"/>
    </location>
</feature>
<keyword evidence="7" id="KW-0573">Peptidoglycan synthesis</keyword>
<dbReference type="InterPro" id="IPR036968">
    <property type="entry name" value="Enolpyruvate_Tfrase_sf"/>
</dbReference>
<comment type="similarity">
    <text evidence="10">Belongs to the EPSP synthase family. MurA subfamily.</text>
</comment>
<protein>
    <recommendedName>
        <fullName evidence="12">UDP-N-acetylglucosamine 1-carboxyvinyltransferase</fullName>
        <ecNumber evidence="11">2.5.1.7</ecNumber>
    </recommendedName>
    <alternativeName>
        <fullName evidence="13">Enoylpyruvate transferase</fullName>
    </alternativeName>
    <alternativeName>
        <fullName evidence="14">UDP-N-acetylglucosamine enolpyruvyl transferase</fullName>
    </alternativeName>
</protein>
<dbReference type="SUPFAM" id="SSF55205">
    <property type="entry name" value="EPT/RTPC-like"/>
    <property type="match status" value="1"/>
</dbReference>
<evidence type="ECO:0000256" key="7">
    <source>
        <dbReference type="ARBA" id="ARBA00022984"/>
    </source>
</evidence>
<evidence type="ECO:0000256" key="10">
    <source>
        <dbReference type="ARBA" id="ARBA00038367"/>
    </source>
</evidence>
<evidence type="ECO:0000256" key="6">
    <source>
        <dbReference type="ARBA" id="ARBA00022960"/>
    </source>
</evidence>
<evidence type="ECO:0000256" key="2">
    <source>
        <dbReference type="ARBA" id="ARBA00004752"/>
    </source>
</evidence>
<keyword evidence="5" id="KW-0808">Transferase</keyword>
<comment type="catalytic activity">
    <reaction evidence="15">
        <text>phosphoenolpyruvate + UDP-N-acetyl-alpha-D-glucosamine = UDP-N-acetyl-3-O-(1-carboxyvinyl)-alpha-D-glucosamine + phosphate</text>
        <dbReference type="Rhea" id="RHEA:18681"/>
        <dbReference type="ChEBI" id="CHEBI:43474"/>
        <dbReference type="ChEBI" id="CHEBI:57705"/>
        <dbReference type="ChEBI" id="CHEBI:58702"/>
        <dbReference type="ChEBI" id="CHEBI:68483"/>
        <dbReference type="EC" id="2.5.1.7"/>
    </reaction>
</comment>
<dbReference type="Pfam" id="PF00275">
    <property type="entry name" value="EPSP_synthase"/>
    <property type="match status" value="1"/>
</dbReference>
<evidence type="ECO:0000256" key="5">
    <source>
        <dbReference type="ARBA" id="ARBA00022679"/>
    </source>
</evidence>
<evidence type="ECO:0000313" key="17">
    <source>
        <dbReference type="EMBL" id="SVB01240.1"/>
    </source>
</evidence>
<name>A0A382AI48_9ZZZZ</name>
<keyword evidence="6" id="KW-0133">Cell shape</keyword>
<dbReference type="EMBL" id="UINC01025521">
    <property type="protein sequence ID" value="SVB01240.1"/>
    <property type="molecule type" value="Genomic_DNA"/>
</dbReference>
<dbReference type="InterPro" id="IPR050068">
    <property type="entry name" value="MurA_subfamily"/>
</dbReference>
<dbReference type="InterPro" id="IPR013792">
    <property type="entry name" value="RNA3'P_cycl/enolpyr_Trfase_a/b"/>
</dbReference>